<dbReference type="FunFam" id="3.30.1740.20:FF:000001">
    <property type="entry name" value="40S ribosomal protein S26"/>
    <property type="match status" value="1"/>
</dbReference>
<protein>
    <recommendedName>
        <fullName evidence="4">40S ribosomal protein S26</fullName>
    </recommendedName>
</protein>
<reference evidence="6 7" key="1">
    <citation type="submission" date="2019-03" db="EMBL/GenBank/DDBJ databases">
        <title>Sequencing 23 genomes of Wallemia ichthyophaga.</title>
        <authorList>
            <person name="Gostincar C."/>
        </authorList>
    </citation>
    <scope>NUCLEOTIDE SEQUENCE [LARGE SCALE GENOMIC DNA]</scope>
    <source>
        <strain evidence="6 7">EXF-8621</strain>
    </source>
</reference>
<dbReference type="Gene3D" id="3.30.1740.20">
    <property type="entry name" value="Ribosomal protein S26e"/>
    <property type="match status" value="1"/>
</dbReference>
<dbReference type="PROSITE" id="PS00733">
    <property type="entry name" value="RIBOSOMAL_S26E"/>
    <property type="match status" value="1"/>
</dbReference>
<keyword evidence="3 4" id="KW-0687">Ribonucleoprotein</keyword>
<accession>A0A4T0H292</accession>
<evidence type="ECO:0000256" key="4">
    <source>
        <dbReference type="RuleBase" id="RU363128"/>
    </source>
</evidence>
<sequence>MGRQNLDETFFKLYVVVMPFKRRAHGRNKPGASRGHVKGVRCSNCRRMVPKDKAIKRFTVRNMVEAAAVRDISDASVYAEYVVPKLYLKVAYCVSCAIHSRIVRVRSREDRRKRSPPARPRFRDGKKVNPAVVSQMDPRAGGNPANPPAPIAANGVKA</sequence>
<evidence type="ECO:0000256" key="1">
    <source>
        <dbReference type="ARBA" id="ARBA00008596"/>
    </source>
</evidence>
<feature type="region of interest" description="Disordered" evidence="5">
    <location>
        <begin position="106"/>
        <end position="158"/>
    </location>
</feature>
<dbReference type="PANTHER" id="PTHR12538:SF0">
    <property type="entry name" value="40S RIBOSOMAL PROTEIN S26"/>
    <property type="match status" value="1"/>
</dbReference>
<dbReference type="InterPro" id="IPR038551">
    <property type="entry name" value="Ribosomal_eS26_sf"/>
</dbReference>
<dbReference type="InterPro" id="IPR047864">
    <property type="entry name" value="Ribosomal_eS26_CS"/>
</dbReference>
<evidence type="ECO:0000256" key="5">
    <source>
        <dbReference type="SAM" id="MobiDB-lite"/>
    </source>
</evidence>
<evidence type="ECO:0000313" key="7">
    <source>
        <dbReference type="Proteomes" id="UP000306954"/>
    </source>
</evidence>
<dbReference type="GO" id="GO:0006412">
    <property type="term" value="P:translation"/>
    <property type="evidence" value="ECO:0007669"/>
    <property type="project" value="InterPro"/>
</dbReference>
<dbReference type="PANTHER" id="PTHR12538">
    <property type="entry name" value="40S RIBOSOMAL PROTEIN S26"/>
    <property type="match status" value="1"/>
</dbReference>
<dbReference type="GO" id="GO:0003735">
    <property type="term" value="F:structural constituent of ribosome"/>
    <property type="evidence" value="ECO:0007669"/>
    <property type="project" value="InterPro"/>
</dbReference>
<gene>
    <name evidence="6" type="ORF">E3P90_03251</name>
</gene>
<dbReference type="EMBL" id="SPOF01000041">
    <property type="protein sequence ID" value="TIB09496.1"/>
    <property type="molecule type" value="Genomic_DNA"/>
</dbReference>
<dbReference type="OrthoDB" id="10262653at2759"/>
<comment type="caution">
    <text evidence="6">The sequence shown here is derived from an EMBL/GenBank/DDBJ whole genome shotgun (WGS) entry which is preliminary data.</text>
</comment>
<dbReference type="OMA" id="IYRKVYY"/>
<evidence type="ECO:0000313" key="6">
    <source>
        <dbReference type="EMBL" id="TIB09496.1"/>
    </source>
</evidence>
<dbReference type="Pfam" id="PF01283">
    <property type="entry name" value="Ribosomal_S26e"/>
    <property type="match status" value="1"/>
</dbReference>
<evidence type="ECO:0000256" key="2">
    <source>
        <dbReference type="ARBA" id="ARBA00022980"/>
    </source>
</evidence>
<proteinExistence type="inferred from homology"/>
<keyword evidence="2 4" id="KW-0689">Ribosomal protein</keyword>
<comment type="similarity">
    <text evidence="1 4">Belongs to the eukaryotic ribosomal protein eS26 family.</text>
</comment>
<dbReference type="AlphaFoldDB" id="A0A4T0H292"/>
<dbReference type="GO" id="GO:0003729">
    <property type="term" value="F:mRNA binding"/>
    <property type="evidence" value="ECO:0007669"/>
    <property type="project" value="TreeGrafter"/>
</dbReference>
<name>A0A4T0H292_WALIC</name>
<dbReference type="GO" id="GO:0022627">
    <property type="term" value="C:cytosolic small ribosomal subunit"/>
    <property type="evidence" value="ECO:0007669"/>
    <property type="project" value="TreeGrafter"/>
</dbReference>
<dbReference type="InterPro" id="IPR000892">
    <property type="entry name" value="Ribosomal_eS26"/>
</dbReference>
<dbReference type="Proteomes" id="UP000306954">
    <property type="component" value="Unassembled WGS sequence"/>
</dbReference>
<organism evidence="6 7">
    <name type="scientific">Wallemia ichthyophaga</name>
    <dbReference type="NCBI Taxonomy" id="245174"/>
    <lineage>
        <taxon>Eukaryota</taxon>
        <taxon>Fungi</taxon>
        <taxon>Dikarya</taxon>
        <taxon>Basidiomycota</taxon>
        <taxon>Wallemiomycotina</taxon>
        <taxon>Wallemiomycetes</taxon>
        <taxon>Wallemiales</taxon>
        <taxon>Wallemiaceae</taxon>
        <taxon>Wallemia</taxon>
    </lineage>
</organism>
<evidence type="ECO:0000256" key="3">
    <source>
        <dbReference type="ARBA" id="ARBA00023274"/>
    </source>
</evidence>